<protein>
    <submittedName>
        <fullName evidence="2">Uncharacterized protein</fullName>
    </submittedName>
</protein>
<keyword evidence="3" id="KW-1185">Reference proteome</keyword>
<dbReference type="AlphaFoldDB" id="S5XWW6"/>
<dbReference type="Proteomes" id="UP000015480">
    <property type="component" value="Chromosome"/>
</dbReference>
<feature type="region of interest" description="Disordered" evidence="1">
    <location>
        <begin position="1"/>
        <end position="20"/>
    </location>
</feature>
<dbReference type="STRING" id="1367847.JCM7686_0811"/>
<dbReference type="EMBL" id="CP006650">
    <property type="protein sequence ID" value="AGT07920.1"/>
    <property type="molecule type" value="Genomic_DNA"/>
</dbReference>
<dbReference type="HOGENOM" id="CLU_2718632_0_0_5"/>
<proteinExistence type="predicted"/>
<reference evidence="2 3" key="1">
    <citation type="journal article" date="2014" name="BMC Genomics">
        <title>Architecture and functions of a multipartite genome of the methylotrophic bacterium Paracoccus aminophilus JCM 7686, containing primary and secondary chromids.</title>
        <authorList>
            <person name="Dziewit L."/>
            <person name="Czarnecki J."/>
            <person name="Wibberg D."/>
            <person name="Radlinska M."/>
            <person name="Mrozek P."/>
            <person name="Szymczak M."/>
            <person name="Schluter A."/>
            <person name="Puhler A."/>
            <person name="Bartosik D."/>
        </authorList>
    </citation>
    <scope>NUCLEOTIDE SEQUENCE [LARGE SCALE GENOMIC DNA]</scope>
    <source>
        <strain evidence="2">JCM 7686</strain>
    </source>
</reference>
<evidence type="ECO:0000256" key="1">
    <source>
        <dbReference type="SAM" id="MobiDB-lite"/>
    </source>
</evidence>
<sequence>MTRWSHVPSNRNNAGPDERLVLRDGDEVGGVAITQDGWRWETWVSPAAQGVEPTFADALEAVRRDAAPKSRL</sequence>
<dbReference type="KEGG" id="pami:JCM7686_0811"/>
<name>S5XWW6_PARAH</name>
<evidence type="ECO:0000313" key="3">
    <source>
        <dbReference type="Proteomes" id="UP000015480"/>
    </source>
</evidence>
<organism evidence="2 3">
    <name type="scientific">Paracoccus aminophilus JCM 7686</name>
    <dbReference type="NCBI Taxonomy" id="1367847"/>
    <lineage>
        <taxon>Bacteria</taxon>
        <taxon>Pseudomonadati</taxon>
        <taxon>Pseudomonadota</taxon>
        <taxon>Alphaproteobacteria</taxon>
        <taxon>Rhodobacterales</taxon>
        <taxon>Paracoccaceae</taxon>
        <taxon>Paracoccus</taxon>
    </lineage>
</organism>
<gene>
    <name evidence="2" type="ORF">JCM7686_0811</name>
</gene>
<evidence type="ECO:0000313" key="2">
    <source>
        <dbReference type="EMBL" id="AGT07920.1"/>
    </source>
</evidence>
<accession>S5XWW6</accession>
<dbReference type="PATRIC" id="fig|1367847.3.peg.767"/>